<keyword evidence="6" id="KW-0863">Zinc-finger</keyword>
<comment type="subcellular location">
    <subcellularLocation>
        <location evidence="2">Cytoplasm</location>
    </subcellularLocation>
    <subcellularLocation>
        <location evidence="1">Nucleus</location>
    </subcellularLocation>
</comment>
<dbReference type="SUPFAM" id="SSF57667">
    <property type="entry name" value="beta-beta-alpha zinc fingers"/>
    <property type="match status" value="4"/>
</dbReference>
<evidence type="ECO:0000256" key="4">
    <source>
        <dbReference type="ARBA" id="ARBA00022723"/>
    </source>
</evidence>
<feature type="domain" description="C2H2-type" evidence="12">
    <location>
        <begin position="141"/>
        <end position="163"/>
    </location>
</feature>
<keyword evidence="9" id="KW-0539">Nucleus</keyword>
<keyword evidence="3" id="KW-0963">Cytoplasm</keyword>
<keyword evidence="5" id="KW-0677">Repeat</keyword>
<keyword evidence="8" id="KW-0694">RNA-binding</keyword>
<evidence type="ECO:0000256" key="6">
    <source>
        <dbReference type="ARBA" id="ARBA00022771"/>
    </source>
</evidence>
<evidence type="ECO:0000256" key="9">
    <source>
        <dbReference type="ARBA" id="ARBA00023242"/>
    </source>
</evidence>
<evidence type="ECO:0000256" key="1">
    <source>
        <dbReference type="ARBA" id="ARBA00004123"/>
    </source>
</evidence>
<dbReference type="InterPro" id="IPR036236">
    <property type="entry name" value="Znf_C2H2_sf"/>
</dbReference>
<evidence type="ECO:0000256" key="10">
    <source>
        <dbReference type="ARBA" id="ARBA00039634"/>
    </source>
</evidence>
<dbReference type="AlphaFoldDB" id="A0A8C1ZHT2"/>
<dbReference type="InterPro" id="IPR051868">
    <property type="entry name" value="ZN346_ZMAT4"/>
</dbReference>
<evidence type="ECO:0000313" key="14">
    <source>
        <dbReference type="Proteomes" id="UP000694700"/>
    </source>
</evidence>
<evidence type="ECO:0000256" key="3">
    <source>
        <dbReference type="ARBA" id="ARBA00022490"/>
    </source>
</evidence>
<evidence type="ECO:0000259" key="12">
    <source>
        <dbReference type="PROSITE" id="PS00028"/>
    </source>
</evidence>
<protein>
    <recommendedName>
        <fullName evidence="10">Zinc finger protein 346</fullName>
    </recommendedName>
</protein>
<evidence type="ECO:0000313" key="13">
    <source>
        <dbReference type="Ensembl" id="ENSCCRP00015080823.1"/>
    </source>
</evidence>
<evidence type="ECO:0000256" key="11">
    <source>
        <dbReference type="SAM" id="MobiDB-lite"/>
    </source>
</evidence>
<dbReference type="PANTHER" id="PTHR46144:SF5">
    <property type="entry name" value="ZINC FINGER PROTEIN 346"/>
    <property type="match status" value="1"/>
</dbReference>
<dbReference type="SMART" id="SM00355">
    <property type="entry name" value="ZnF_C2H2"/>
    <property type="match status" value="4"/>
</dbReference>
<evidence type="ECO:0000256" key="2">
    <source>
        <dbReference type="ARBA" id="ARBA00004496"/>
    </source>
</evidence>
<dbReference type="Pfam" id="PF12874">
    <property type="entry name" value="zf-met"/>
    <property type="match status" value="4"/>
</dbReference>
<dbReference type="Proteomes" id="UP000694700">
    <property type="component" value="Unplaced"/>
</dbReference>
<evidence type="ECO:0000256" key="7">
    <source>
        <dbReference type="ARBA" id="ARBA00022833"/>
    </source>
</evidence>
<accession>A0A8C1ZHT2</accession>
<organism evidence="13 14">
    <name type="scientific">Cyprinus carpio</name>
    <name type="common">Common carp</name>
    <dbReference type="NCBI Taxonomy" id="7962"/>
    <lineage>
        <taxon>Eukaryota</taxon>
        <taxon>Metazoa</taxon>
        <taxon>Chordata</taxon>
        <taxon>Craniata</taxon>
        <taxon>Vertebrata</taxon>
        <taxon>Euteleostomi</taxon>
        <taxon>Actinopterygii</taxon>
        <taxon>Neopterygii</taxon>
        <taxon>Teleostei</taxon>
        <taxon>Ostariophysi</taxon>
        <taxon>Cypriniformes</taxon>
        <taxon>Cyprinidae</taxon>
        <taxon>Cyprininae</taxon>
        <taxon>Cyprinus</taxon>
    </lineage>
</organism>
<feature type="region of interest" description="Disordered" evidence="11">
    <location>
        <begin position="174"/>
        <end position="204"/>
    </location>
</feature>
<dbReference type="GO" id="GO:0005634">
    <property type="term" value="C:nucleus"/>
    <property type="evidence" value="ECO:0007669"/>
    <property type="project" value="UniProtKB-SubCell"/>
</dbReference>
<dbReference type="GO" id="GO:0005737">
    <property type="term" value="C:cytoplasm"/>
    <property type="evidence" value="ECO:0007669"/>
    <property type="project" value="UniProtKB-SubCell"/>
</dbReference>
<sequence length="405" mass="45866">MQDKWFIYVFVNRLKMVTGNTVGMKRLVQRMYRLRMRDPPPANTMAQQEPNGDFPYLPSGAAEVNRMIKEHSDLFSDSQCKVCSAVLISESQKLAHYQSKKHASKVRRYMSIHSTEEPIAKRFKPAGDISNVEEGDKYKACDVCNMTFSSPVVAQSHYQGKVHSKNLRLKTFGQQTPALPQPKAQVKKDEGLPEGGQGPAKQDPNRFCSICQASFNNPLMAQQHYSGKKHKKHLTKQKLMETYGPSSAPASTLKGYPCTVCNIELNSVEQYQAHISGSKHKNHGRLKKGPNELAGPPENYQPDFQFPPNQEGPEDTGDWDSFNEGYDCVMRAPFAIPIKHFLYRKKRNAVFSCKLQHTDVAWFGTVIQINQIQGSCFIVQRWLTFLCHKPGNPGLMCWFGYQSIV</sequence>
<dbReference type="Gene3D" id="3.30.160.60">
    <property type="entry name" value="Classic Zinc Finger"/>
    <property type="match status" value="4"/>
</dbReference>
<dbReference type="InterPro" id="IPR003604">
    <property type="entry name" value="Matrin/U1-like-C_Znf_C2H2"/>
</dbReference>
<dbReference type="PROSITE" id="PS00028">
    <property type="entry name" value="ZINC_FINGER_C2H2_1"/>
    <property type="match status" value="1"/>
</dbReference>
<feature type="compositionally biased region" description="Basic residues" evidence="11">
    <location>
        <begin position="277"/>
        <end position="288"/>
    </location>
</feature>
<dbReference type="GO" id="GO:0003723">
    <property type="term" value="F:RNA binding"/>
    <property type="evidence" value="ECO:0007669"/>
    <property type="project" value="UniProtKB-KW"/>
</dbReference>
<dbReference type="InterPro" id="IPR013087">
    <property type="entry name" value="Znf_C2H2_type"/>
</dbReference>
<evidence type="ECO:0000256" key="8">
    <source>
        <dbReference type="ARBA" id="ARBA00022884"/>
    </source>
</evidence>
<proteinExistence type="predicted"/>
<name>A0A8C1ZHT2_CYPCA</name>
<feature type="region of interest" description="Disordered" evidence="11">
    <location>
        <begin position="276"/>
        <end position="316"/>
    </location>
</feature>
<reference evidence="13" key="1">
    <citation type="submission" date="2025-08" db="UniProtKB">
        <authorList>
            <consortium name="Ensembl"/>
        </authorList>
    </citation>
    <scope>IDENTIFICATION</scope>
</reference>
<dbReference type="SMART" id="SM00451">
    <property type="entry name" value="ZnF_U1"/>
    <property type="match status" value="4"/>
</dbReference>
<keyword evidence="7" id="KW-0862">Zinc</keyword>
<dbReference type="Ensembl" id="ENSCCRT00015083467.1">
    <property type="protein sequence ID" value="ENSCCRP00015080823.1"/>
    <property type="gene ID" value="ENSCCRG00015032686.1"/>
</dbReference>
<dbReference type="PANTHER" id="PTHR46144">
    <property type="entry name" value="ZINC FINGER PROTEIN 385B-LIKE"/>
    <property type="match status" value="1"/>
</dbReference>
<keyword evidence="4" id="KW-0479">Metal-binding</keyword>
<dbReference type="GO" id="GO:0008270">
    <property type="term" value="F:zinc ion binding"/>
    <property type="evidence" value="ECO:0007669"/>
    <property type="project" value="UniProtKB-KW"/>
</dbReference>
<evidence type="ECO:0000256" key="5">
    <source>
        <dbReference type="ARBA" id="ARBA00022737"/>
    </source>
</evidence>